<comment type="pathway">
    <text evidence="6">Pyrimidine metabolism; UMP biosynthesis via de novo pathway; (S)-dihydroorotate from bicarbonate: step 3/3.</text>
</comment>
<evidence type="ECO:0000313" key="9">
    <source>
        <dbReference type="Proteomes" id="UP001589788"/>
    </source>
</evidence>
<dbReference type="InterPro" id="IPR011059">
    <property type="entry name" value="Metal-dep_hydrolase_composite"/>
</dbReference>
<evidence type="ECO:0000256" key="4">
    <source>
        <dbReference type="ARBA" id="ARBA00022801"/>
    </source>
</evidence>
<dbReference type="InterPro" id="IPR050138">
    <property type="entry name" value="DHOase/Allantoinase_Hydrolase"/>
</dbReference>
<dbReference type="Pfam" id="PF12890">
    <property type="entry name" value="DHOase"/>
    <property type="match status" value="1"/>
</dbReference>
<comment type="caution">
    <text evidence="6">Lacks conserved residue(s) required for the propagation of feature annotation.</text>
</comment>
<dbReference type="InterPro" id="IPR002195">
    <property type="entry name" value="Dihydroorotase_CS"/>
</dbReference>
<evidence type="ECO:0000313" key="8">
    <source>
        <dbReference type="EMBL" id="MFC0082472.1"/>
    </source>
</evidence>
<keyword evidence="3 6" id="KW-0479">Metal-binding</keyword>
<dbReference type="Gene3D" id="3.20.20.140">
    <property type="entry name" value="Metal-dependent hydrolases"/>
    <property type="match status" value="1"/>
</dbReference>
<feature type="binding site" evidence="6">
    <location>
        <begin position="334"/>
        <end position="335"/>
    </location>
    <ligand>
        <name>substrate</name>
    </ligand>
</feature>
<feature type="binding site" evidence="6">
    <location>
        <position position="72"/>
    </location>
    <ligand>
        <name>Zn(2+)</name>
        <dbReference type="ChEBI" id="CHEBI:29105"/>
        <label>1</label>
    </ligand>
</feature>
<proteinExistence type="inferred from homology"/>
<feature type="binding site" evidence="6">
    <location>
        <position position="106"/>
    </location>
    <ligand>
        <name>substrate</name>
    </ligand>
</feature>
<dbReference type="NCBIfam" id="TIGR00857">
    <property type="entry name" value="pyrC_multi"/>
    <property type="match status" value="1"/>
</dbReference>
<keyword evidence="4 6" id="KW-0378">Hydrolase</keyword>
<dbReference type="CDD" id="cd01317">
    <property type="entry name" value="DHOase_IIa"/>
    <property type="match status" value="1"/>
</dbReference>
<dbReference type="SUPFAM" id="SSF51556">
    <property type="entry name" value="Metallo-dependent hydrolases"/>
    <property type="match status" value="1"/>
</dbReference>
<comment type="caution">
    <text evidence="8">The sequence shown here is derived from an EMBL/GenBank/DDBJ whole genome shotgun (WGS) entry which is preliminary data.</text>
</comment>
<feature type="active site" evidence="6">
    <location>
        <position position="316"/>
    </location>
</feature>
<keyword evidence="6" id="KW-0862">Zinc</keyword>
<reference evidence="8 9" key="1">
    <citation type="submission" date="2024-09" db="EMBL/GenBank/DDBJ databases">
        <authorList>
            <person name="Sun Q."/>
            <person name="Mori K."/>
        </authorList>
    </citation>
    <scope>NUCLEOTIDE SEQUENCE [LARGE SCALE GENOMIC DNA]</scope>
    <source>
        <strain evidence="8 9">JCM 15389</strain>
    </source>
</reference>
<comment type="catalytic activity">
    <reaction evidence="6">
        <text>(S)-dihydroorotate + H2O = N-carbamoyl-L-aspartate + H(+)</text>
        <dbReference type="Rhea" id="RHEA:24296"/>
        <dbReference type="ChEBI" id="CHEBI:15377"/>
        <dbReference type="ChEBI" id="CHEBI:15378"/>
        <dbReference type="ChEBI" id="CHEBI:30864"/>
        <dbReference type="ChEBI" id="CHEBI:32814"/>
        <dbReference type="EC" id="3.5.2.3"/>
    </reaction>
</comment>
<dbReference type="EMBL" id="JBHLYQ010000106">
    <property type="protein sequence ID" value="MFC0082472.1"/>
    <property type="molecule type" value="Genomic_DNA"/>
</dbReference>
<feature type="binding site" evidence="6">
    <location>
        <begin position="74"/>
        <end position="76"/>
    </location>
    <ligand>
        <name>substrate</name>
    </ligand>
</feature>
<feature type="binding site" evidence="6">
    <location>
        <position position="316"/>
    </location>
    <ligand>
        <name>Zn(2+)</name>
        <dbReference type="ChEBI" id="CHEBI:29105"/>
        <label>1</label>
    </ligand>
</feature>
<feature type="binding site" evidence="6">
    <location>
        <position position="163"/>
    </location>
    <ligand>
        <name>Zn(2+)</name>
        <dbReference type="ChEBI" id="CHEBI:29105"/>
        <label>2</label>
    </ligand>
</feature>
<feature type="binding site" evidence="6">
    <location>
        <position position="190"/>
    </location>
    <ligand>
        <name>Zn(2+)</name>
        <dbReference type="ChEBI" id="CHEBI:29105"/>
        <label>2</label>
    </ligand>
</feature>
<feature type="binding site" evidence="6">
    <location>
        <position position="243"/>
    </location>
    <ligand>
        <name>Zn(2+)</name>
        <dbReference type="ChEBI" id="CHEBI:29105"/>
        <label>2</label>
    </ligand>
</feature>
<dbReference type="PROSITE" id="PS00483">
    <property type="entry name" value="DIHYDROOROTASE_2"/>
    <property type="match status" value="1"/>
</dbReference>
<feature type="binding site" evidence="6">
    <location>
        <position position="320"/>
    </location>
    <ligand>
        <name>substrate</name>
    </ligand>
</feature>
<protein>
    <recommendedName>
        <fullName evidence="6">Dihydroorotase</fullName>
        <shortName evidence="6">DHOase</shortName>
        <ecNumber evidence="6">3.5.2.3</ecNumber>
    </recommendedName>
</protein>
<evidence type="ECO:0000256" key="5">
    <source>
        <dbReference type="ARBA" id="ARBA00022975"/>
    </source>
</evidence>
<dbReference type="Proteomes" id="UP001589788">
    <property type="component" value="Unassembled WGS sequence"/>
</dbReference>
<feature type="binding site" evidence="6">
    <location>
        <position position="163"/>
    </location>
    <ligand>
        <name>Zn(2+)</name>
        <dbReference type="ChEBI" id="CHEBI:29105"/>
        <label>1</label>
    </ligand>
</feature>
<dbReference type="SUPFAM" id="SSF51338">
    <property type="entry name" value="Composite domain of metallo-dependent hydrolases"/>
    <property type="match status" value="1"/>
</dbReference>
<comment type="similarity">
    <text evidence="2 6">Belongs to the metallo-dependent hydrolases superfamily. DHOase family. Class I DHOase subfamily.</text>
</comment>
<comment type="cofactor">
    <cofactor evidence="6">
        <name>Zn(2+)</name>
        <dbReference type="ChEBI" id="CHEBI:29105"/>
    </cofactor>
    <text evidence="6">Binds 2 Zn(2+) ions per subunit.</text>
</comment>
<evidence type="ECO:0000256" key="2">
    <source>
        <dbReference type="ARBA" id="ARBA00010286"/>
    </source>
</evidence>
<dbReference type="Gene3D" id="2.30.40.10">
    <property type="entry name" value="Urease, subunit C, domain 1"/>
    <property type="match status" value="1"/>
</dbReference>
<name>A0ABV6C677_9ACTN</name>
<dbReference type="InterPro" id="IPR004722">
    <property type="entry name" value="DHOase"/>
</dbReference>
<comment type="function">
    <text evidence="1 6">Catalyzes the reversible cyclization of carbamoyl aspartate to dihydroorotate.</text>
</comment>
<organism evidence="8 9">
    <name type="scientific">Aciditerrimonas ferrireducens</name>
    <dbReference type="NCBI Taxonomy" id="667306"/>
    <lineage>
        <taxon>Bacteria</taxon>
        <taxon>Bacillati</taxon>
        <taxon>Actinomycetota</taxon>
        <taxon>Acidimicrobiia</taxon>
        <taxon>Acidimicrobiales</taxon>
        <taxon>Acidimicrobiaceae</taxon>
        <taxon>Aciditerrimonas</taxon>
    </lineage>
</organism>
<accession>A0ABV6C677</accession>
<dbReference type="RefSeq" id="WP_377790068.1">
    <property type="nucleotide sequence ID" value="NZ_JBHLYQ010000106.1"/>
</dbReference>
<dbReference type="InterPro" id="IPR032466">
    <property type="entry name" value="Metal_Hydrolase"/>
</dbReference>
<dbReference type="PANTHER" id="PTHR43668:SF2">
    <property type="entry name" value="ALLANTOINASE"/>
    <property type="match status" value="1"/>
</dbReference>
<dbReference type="InterPro" id="IPR024403">
    <property type="entry name" value="DHOase_cat"/>
</dbReference>
<keyword evidence="5 6" id="KW-0665">Pyrimidine biosynthesis</keyword>
<evidence type="ECO:0000256" key="1">
    <source>
        <dbReference type="ARBA" id="ARBA00002368"/>
    </source>
</evidence>
<keyword evidence="9" id="KW-1185">Reference proteome</keyword>
<dbReference type="PANTHER" id="PTHR43668">
    <property type="entry name" value="ALLANTOINASE"/>
    <property type="match status" value="1"/>
</dbReference>
<dbReference type="GO" id="GO:0004151">
    <property type="term" value="F:dihydroorotase activity"/>
    <property type="evidence" value="ECO:0007669"/>
    <property type="project" value="UniProtKB-EC"/>
</dbReference>
<feature type="binding site" evidence="6">
    <location>
        <position position="74"/>
    </location>
    <ligand>
        <name>Zn(2+)</name>
        <dbReference type="ChEBI" id="CHEBI:29105"/>
        <label>1</label>
    </ligand>
</feature>
<dbReference type="HAMAP" id="MF_00220_B">
    <property type="entry name" value="PyrC_classI_B"/>
    <property type="match status" value="1"/>
</dbReference>
<gene>
    <name evidence="6" type="primary">pyrC</name>
    <name evidence="8" type="ORF">ACFFRE_10055</name>
</gene>
<feature type="domain" description="Dihydroorotase catalytic" evidence="7">
    <location>
        <begin position="63"/>
        <end position="246"/>
    </location>
</feature>
<sequence>MAEARRRTTRRAPRVLVLRGGTVVDEGGARRADVVVREGRIDAVGPDLGVPGGATVLEADGCLVTPGFVDLHCHLRQPGGETAETVVSASRAAVLGGFTAVVAMPNTEPAIDQASVVREVQALAEDALCEVAVAGAITVGRAGERLAPLGEMAALGVRLFTDDGRGVQDGGVLRRALDYARGLGVTLAEHCEDEAIAGAGLMHEGVWSSRLGLPGRPAAAEEAMVARDLALLRATGGRLHLLHLSSAGSFRLVAAAKAEGLAVTAEVTPHHLALTDACLADFDPVWKVHPPLRGGADVAAAREACASGLVDALATDHAPHPPEAKEVPLDEAAPGMLGLQTAWPVALAALHDGVAPPVGLGGEPDPGSPRVDLVRLVGLLSWQPARIAGLVPEEGGTQGGPIVPGAAANLAVLDPACRWRLEAGALASLSRNSPWLGATLTGRVRHTVVAGEPVVVGGEAQR</sequence>
<dbReference type="EC" id="3.5.2.3" evidence="6"/>
<evidence type="ECO:0000256" key="6">
    <source>
        <dbReference type="HAMAP-Rule" id="MF_00220"/>
    </source>
</evidence>
<evidence type="ECO:0000259" key="7">
    <source>
        <dbReference type="Pfam" id="PF12890"/>
    </source>
</evidence>
<evidence type="ECO:0000256" key="3">
    <source>
        <dbReference type="ARBA" id="ARBA00022723"/>
    </source>
</evidence>